<dbReference type="PANTHER" id="PTHR21666:SF270">
    <property type="entry name" value="MUREIN HYDROLASE ACTIVATOR ENVC"/>
    <property type="match status" value="1"/>
</dbReference>
<evidence type="ECO:0000313" key="8">
    <source>
        <dbReference type="Proteomes" id="UP000298482"/>
    </source>
</evidence>
<dbReference type="EC" id="3.4.24.75" evidence="4"/>
<dbReference type="RefSeq" id="WP_103328878.1">
    <property type="nucleotide sequence ID" value="NZ_PPRD01000025.1"/>
</dbReference>
<feature type="domain" description="M23ase beta-sheet core" evidence="6">
    <location>
        <begin position="55"/>
        <end position="146"/>
    </location>
</feature>
<dbReference type="EMBL" id="SRJF01000001">
    <property type="protein sequence ID" value="TGA80895.1"/>
    <property type="molecule type" value="Genomic_DNA"/>
</dbReference>
<keyword evidence="5" id="KW-0378">Hydrolase</keyword>
<keyword evidence="5" id="KW-0645">Protease</keyword>
<comment type="catalytic activity">
    <reaction evidence="1">
        <text>Hydrolysis of the -Gly-|-Gly- bond in the pentaglycine inter-peptide link joining staphylococcal cell wall peptidoglycans.</text>
        <dbReference type="EC" id="3.4.24.75"/>
    </reaction>
</comment>
<proteinExistence type="inferred from homology"/>
<name>A0ABY2KFT3_9STAP</name>
<evidence type="ECO:0000313" key="7">
    <source>
        <dbReference type="EMBL" id="TGA80895.1"/>
    </source>
</evidence>
<dbReference type="InterPro" id="IPR011055">
    <property type="entry name" value="Dup_hybrid_motif"/>
</dbReference>
<dbReference type="PANTHER" id="PTHR21666">
    <property type="entry name" value="PEPTIDASE-RELATED"/>
    <property type="match status" value="1"/>
</dbReference>
<dbReference type="Gene3D" id="2.70.70.10">
    <property type="entry name" value="Glucose Permease (Domain IIA)"/>
    <property type="match status" value="1"/>
</dbReference>
<reference evidence="7 8" key="1">
    <citation type="submission" date="2019-04" db="EMBL/GenBank/DDBJ databases">
        <title>Genomic characterization of Staphylococcus petrasii strains.</title>
        <authorList>
            <person name="Vrbovska V."/>
            <person name="Kovarovic V."/>
            <person name="Maslanova I."/>
            <person name="Indrakova A."/>
            <person name="Petras P."/>
            <person name="Sedo O."/>
            <person name="Svec P."/>
            <person name="Fisarova L."/>
            <person name="Sedlacek I."/>
            <person name="Doskar J."/>
            <person name="Pantucek R."/>
        </authorList>
    </citation>
    <scope>NUCLEOTIDE SEQUENCE [LARGE SCALE GENOMIC DNA]</scope>
    <source>
        <strain evidence="7 8">CCM 8421</strain>
    </source>
</reference>
<sequence length="179" mass="20253">MPIDRKWKVVWGGDTLLTNYHSNIPSQKYAYDLLIEKENKTYTDEGNYNEDYFAYKQNIVAPRSGVVVDIRNSIKDNQPGVMNKKQLLGNYVIMRHGEQEYSLIAHFMPNSILVTLGQSVESGDLLGKCGNSGHSSEPHIHFQVMNTPLLSEDCLAKKIKFENLENPIIGDVVTGQNCY</sequence>
<protein>
    <recommendedName>
        <fullName evidence="4">lysostaphin</fullName>
        <ecNumber evidence="4">3.4.24.75</ecNumber>
    </recommendedName>
</protein>
<dbReference type="CDD" id="cd12797">
    <property type="entry name" value="M23_peptidase"/>
    <property type="match status" value="1"/>
</dbReference>
<accession>A0ABY2KFT3</accession>
<comment type="cofactor">
    <cofactor evidence="2">
        <name>Zn(2+)</name>
        <dbReference type="ChEBI" id="CHEBI:29105"/>
    </cofactor>
</comment>
<dbReference type="InterPro" id="IPR050570">
    <property type="entry name" value="Cell_wall_metabolism_enzyme"/>
</dbReference>
<dbReference type="SUPFAM" id="SSF51261">
    <property type="entry name" value="Duplicated hybrid motif"/>
    <property type="match status" value="1"/>
</dbReference>
<evidence type="ECO:0000256" key="1">
    <source>
        <dbReference type="ARBA" id="ARBA00001667"/>
    </source>
</evidence>
<evidence type="ECO:0000256" key="5">
    <source>
        <dbReference type="ARBA" id="ARBA00023049"/>
    </source>
</evidence>
<evidence type="ECO:0000259" key="6">
    <source>
        <dbReference type="Pfam" id="PF01551"/>
    </source>
</evidence>
<dbReference type="Pfam" id="PF01551">
    <property type="entry name" value="Peptidase_M23"/>
    <property type="match status" value="1"/>
</dbReference>
<evidence type="ECO:0000256" key="3">
    <source>
        <dbReference type="ARBA" id="ARBA00006646"/>
    </source>
</evidence>
<organism evidence="7 8">
    <name type="scientific">Staphylococcus croceilyticus</name>
    <dbReference type="NCBI Taxonomy" id="319942"/>
    <lineage>
        <taxon>Bacteria</taxon>
        <taxon>Bacillati</taxon>
        <taxon>Bacillota</taxon>
        <taxon>Bacilli</taxon>
        <taxon>Bacillales</taxon>
        <taxon>Staphylococcaceae</taxon>
        <taxon>Staphylococcus</taxon>
    </lineage>
</organism>
<keyword evidence="8" id="KW-1185">Reference proteome</keyword>
<comment type="similarity">
    <text evidence="3">Belongs to the peptidase M23B family.</text>
</comment>
<evidence type="ECO:0000256" key="4">
    <source>
        <dbReference type="ARBA" id="ARBA00012322"/>
    </source>
</evidence>
<evidence type="ECO:0000256" key="2">
    <source>
        <dbReference type="ARBA" id="ARBA00001947"/>
    </source>
</evidence>
<gene>
    <name evidence="7" type="ORF">E2556_00820</name>
</gene>
<comment type="caution">
    <text evidence="7">The sequence shown here is derived from an EMBL/GenBank/DDBJ whole genome shotgun (WGS) entry which is preliminary data.</text>
</comment>
<keyword evidence="5" id="KW-0482">Metalloprotease</keyword>
<dbReference type="Proteomes" id="UP000298482">
    <property type="component" value="Unassembled WGS sequence"/>
</dbReference>
<dbReference type="InterPro" id="IPR016047">
    <property type="entry name" value="M23ase_b-sheet_dom"/>
</dbReference>